<feature type="transmembrane region" description="Helical" evidence="1">
    <location>
        <begin position="43"/>
        <end position="63"/>
    </location>
</feature>
<gene>
    <name evidence="2" type="ORF">AWU67_10800</name>
</gene>
<evidence type="ECO:0000313" key="2">
    <source>
        <dbReference type="EMBL" id="AMB59268.1"/>
    </source>
</evidence>
<evidence type="ECO:0000256" key="1">
    <source>
        <dbReference type="SAM" id="Phobius"/>
    </source>
</evidence>
<proteinExistence type="predicted"/>
<protein>
    <submittedName>
        <fullName evidence="2">Uncharacterized protein</fullName>
    </submittedName>
</protein>
<keyword evidence="1" id="KW-1133">Transmembrane helix</keyword>
<dbReference type="KEGG" id="mvd:AWU67_10800"/>
<keyword evidence="1" id="KW-0812">Transmembrane</keyword>
<keyword evidence="1" id="KW-0472">Membrane</keyword>
<organism evidence="2 3">
    <name type="scientific">Microterricola viridarii</name>
    <dbReference type="NCBI Taxonomy" id="412690"/>
    <lineage>
        <taxon>Bacteria</taxon>
        <taxon>Bacillati</taxon>
        <taxon>Actinomycetota</taxon>
        <taxon>Actinomycetes</taxon>
        <taxon>Micrococcales</taxon>
        <taxon>Microbacteriaceae</taxon>
        <taxon>Microterricola</taxon>
    </lineage>
</organism>
<dbReference type="AlphaFoldDB" id="A0A109QX30"/>
<sequence>MQTGNSGYRGPSADRLTQLRREWPRLVSWQEVRAEQPAIFRNAALGALLLVPFAAIALCWTALVFEIPVTVVLPDWLEWARGLLTVVVFWGGLMAGVFAAVLLSGPTELRREIAFRRFAAERGLSFARYGTEPPPRGIFFAEGDDAGARKNAKARQWGRAPGNDARSLFRSHFSLSGFSLSGFSRSGGWAGCEPDLQIAVAGYSGGKNDPKGPRSAFRFLQMKMPRSLPHLMIDSQRNGSLRQYLPSRQRLSLEGTSTAISRSTCRRGTSLMRSNS</sequence>
<feature type="transmembrane region" description="Helical" evidence="1">
    <location>
        <begin position="83"/>
        <end position="103"/>
    </location>
</feature>
<reference evidence="2 3" key="1">
    <citation type="journal article" date="2016" name="J. Biotechnol.">
        <title>First complete genome sequence of a species in the genus Microterricola, an extremophilic cold active enzyme producing bacterial strain ERGS5:02 isolated from Sikkim Himalaya.</title>
        <authorList>
            <person name="Himanshu"/>
            <person name="Swarnkar M.K."/>
            <person name="Singh D."/>
            <person name="Kumar R."/>
        </authorList>
    </citation>
    <scope>NUCLEOTIDE SEQUENCE [LARGE SCALE GENOMIC DNA]</scope>
    <source>
        <strain evidence="2 3">ERGS5:02</strain>
    </source>
</reference>
<keyword evidence="3" id="KW-1185">Reference proteome</keyword>
<evidence type="ECO:0000313" key="3">
    <source>
        <dbReference type="Proteomes" id="UP000058305"/>
    </source>
</evidence>
<dbReference type="EMBL" id="CP014145">
    <property type="protein sequence ID" value="AMB59268.1"/>
    <property type="molecule type" value="Genomic_DNA"/>
</dbReference>
<name>A0A109QX30_9MICO</name>
<reference evidence="3" key="2">
    <citation type="submission" date="2016-01" db="EMBL/GenBank/DDBJ databases">
        <title>First complete genome sequence of a species in the genus Microterricola, an extremophilic cold active enzyme producing strain ERGS5:02 isolated from Sikkim Himalaya.</title>
        <authorList>
            <person name="Kumar R."/>
            <person name="Singh D."/>
            <person name="Swarnkar M.K."/>
        </authorList>
    </citation>
    <scope>NUCLEOTIDE SEQUENCE [LARGE SCALE GENOMIC DNA]</scope>
    <source>
        <strain evidence="3">ERGS5:02</strain>
    </source>
</reference>
<dbReference type="Proteomes" id="UP000058305">
    <property type="component" value="Chromosome"/>
</dbReference>
<accession>A0A109QX30</accession>